<proteinExistence type="predicted"/>
<dbReference type="Gramene" id="OBART01G16140.1">
    <property type="protein sequence ID" value="OBART01G16140.1"/>
    <property type="gene ID" value="OBART01G16140"/>
</dbReference>
<protein>
    <submittedName>
        <fullName evidence="3">Uncharacterized protein</fullName>
    </submittedName>
</protein>
<feature type="signal peptide" evidence="2">
    <location>
        <begin position="1"/>
        <end position="28"/>
    </location>
</feature>
<feature type="chain" id="PRO_5002271128" evidence="2">
    <location>
        <begin position="29"/>
        <end position="170"/>
    </location>
</feature>
<reference evidence="3" key="1">
    <citation type="journal article" date="2009" name="Rice">
        <title>De Novo Next Generation Sequencing of Plant Genomes.</title>
        <authorList>
            <person name="Rounsley S."/>
            <person name="Marri P.R."/>
            <person name="Yu Y."/>
            <person name="He R."/>
            <person name="Sisneros N."/>
            <person name="Goicoechea J.L."/>
            <person name="Lee S.J."/>
            <person name="Angelova A."/>
            <person name="Kudrna D."/>
            <person name="Luo M."/>
            <person name="Affourtit J."/>
            <person name="Desany B."/>
            <person name="Knight J."/>
            <person name="Niazi F."/>
            <person name="Egholm M."/>
            <person name="Wing R.A."/>
        </authorList>
    </citation>
    <scope>NUCLEOTIDE SEQUENCE [LARGE SCALE GENOMIC DNA]</scope>
    <source>
        <strain evidence="3">cv. IRGC 105608</strain>
    </source>
</reference>
<dbReference type="AlphaFoldDB" id="A0A0D3EP03"/>
<organism evidence="3">
    <name type="scientific">Oryza barthii</name>
    <dbReference type="NCBI Taxonomy" id="65489"/>
    <lineage>
        <taxon>Eukaryota</taxon>
        <taxon>Viridiplantae</taxon>
        <taxon>Streptophyta</taxon>
        <taxon>Embryophyta</taxon>
        <taxon>Tracheophyta</taxon>
        <taxon>Spermatophyta</taxon>
        <taxon>Magnoliopsida</taxon>
        <taxon>Liliopsida</taxon>
        <taxon>Poales</taxon>
        <taxon>Poaceae</taxon>
        <taxon>BOP clade</taxon>
        <taxon>Oryzoideae</taxon>
        <taxon>Oryzeae</taxon>
        <taxon>Oryzinae</taxon>
        <taxon>Oryza</taxon>
    </lineage>
</organism>
<dbReference type="EnsemblPlants" id="OBART01G16140.1">
    <property type="protein sequence ID" value="OBART01G16140.1"/>
    <property type="gene ID" value="OBART01G16140"/>
</dbReference>
<evidence type="ECO:0000313" key="3">
    <source>
        <dbReference type="EnsemblPlants" id="OBART01G16140.1"/>
    </source>
</evidence>
<dbReference type="PaxDb" id="65489-OBART01G16140.1"/>
<feature type="region of interest" description="Disordered" evidence="1">
    <location>
        <begin position="90"/>
        <end position="147"/>
    </location>
</feature>
<evidence type="ECO:0000256" key="1">
    <source>
        <dbReference type="SAM" id="MobiDB-lite"/>
    </source>
</evidence>
<name>A0A0D3EP03_9ORYZ</name>
<keyword evidence="2" id="KW-0732">Signal</keyword>
<feature type="compositionally biased region" description="Basic and acidic residues" evidence="1">
    <location>
        <begin position="127"/>
        <end position="147"/>
    </location>
</feature>
<keyword evidence="4" id="KW-1185">Reference proteome</keyword>
<dbReference type="HOGENOM" id="CLU_1573022_0_0_1"/>
<accession>A0A0D3EP03</accession>
<sequence>MWPTVGSPHRHGRRWWLLLLLRLRRTMSSCSTLDVHTTDPRKPVLLLPTSSPASHAAVDAPASSYRASLDLCHNCHRRCHCFGRGRCHAVSPHRRRPDRPCSSATLLSSPCTPPAGRDTTHGLQSSSEKREKRQIEDEIRKKRADEEDKGWAFWSLRIKLWAPYRLDALF</sequence>
<evidence type="ECO:0000313" key="4">
    <source>
        <dbReference type="Proteomes" id="UP000026960"/>
    </source>
</evidence>
<reference evidence="3" key="2">
    <citation type="submission" date="2015-03" db="UniProtKB">
        <authorList>
            <consortium name="EnsemblPlants"/>
        </authorList>
    </citation>
    <scope>IDENTIFICATION</scope>
</reference>
<dbReference type="Proteomes" id="UP000026960">
    <property type="component" value="Chromosome 1"/>
</dbReference>
<evidence type="ECO:0000256" key="2">
    <source>
        <dbReference type="SAM" id="SignalP"/>
    </source>
</evidence>